<keyword evidence="6" id="KW-1185">Reference proteome</keyword>
<organism evidence="5 6">
    <name type="scientific">Microtetraspora fusca</name>
    <dbReference type="NCBI Taxonomy" id="1997"/>
    <lineage>
        <taxon>Bacteria</taxon>
        <taxon>Bacillati</taxon>
        <taxon>Actinomycetota</taxon>
        <taxon>Actinomycetes</taxon>
        <taxon>Streptosporangiales</taxon>
        <taxon>Streptosporangiaceae</taxon>
        <taxon>Microtetraspora</taxon>
    </lineage>
</organism>
<gene>
    <name evidence="5" type="ORF">ACFY05_32750</name>
</gene>
<dbReference type="PROSITE" id="PS50949">
    <property type="entry name" value="HTH_GNTR"/>
    <property type="match status" value="1"/>
</dbReference>
<keyword evidence="2" id="KW-0238">DNA-binding</keyword>
<evidence type="ECO:0000313" key="6">
    <source>
        <dbReference type="Proteomes" id="UP001602119"/>
    </source>
</evidence>
<accession>A0ABW6VF39</accession>
<dbReference type="InterPro" id="IPR036390">
    <property type="entry name" value="WH_DNA-bd_sf"/>
</dbReference>
<dbReference type="Gene3D" id="1.10.10.10">
    <property type="entry name" value="Winged helix-like DNA-binding domain superfamily/Winged helix DNA-binding domain"/>
    <property type="match status" value="1"/>
</dbReference>
<dbReference type="Pfam" id="PF00392">
    <property type="entry name" value="GntR"/>
    <property type="match status" value="1"/>
</dbReference>
<dbReference type="InterPro" id="IPR000524">
    <property type="entry name" value="Tscrpt_reg_HTH_GntR"/>
</dbReference>
<keyword evidence="1" id="KW-0805">Transcription regulation</keyword>
<feature type="domain" description="HTH gntR-type" evidence="4">
    <location>
        <begin position="9"/>
        <end position="77"/>
    </location>
</feature>
<dbReference type="InterPro" id="IPR050679">
    <property type="entry name" value="Bact_HTH_transcr_reg"/>
</dbReference>
<dbReference type="CDD" id="cd07377">
    <property type="entry name" value="WHTH_GntR"/>
    <property type="match status" value="1"/>
</dbReference>
<evidence type="ECO:0000259" key="4">
    <source>
        <dbReference type="PROSITE" id="PS50949"/>
    </source>
</evidence>
<keyword evidence="3" id="KW-0804">Transcription</keyword>
<dbReference type="SUPFAM" id="SSF46785">
    <property type="entry name" value="Winged helix' DNA-binding domain"/>
    <property type="match status" value="1"/>
</dbReference>
<name>A0ABW6VF39_MICFU</name>
<dbReference type="InterPro" id="IPR036388">
    <property type="entry name" value="WH-like_DNA-bd_sf"/>
</dbReference>
<dbReference type="EMBL" id="JBIAXI010000024">
    <property type="protein sequence ID" value="MFF4777613.1"/>
    <property type="molecule type" value="Genomic_DNA"/>
</dbReference>
<proteinExistence type="predicted"/>
<evidence type="ECO:0000313" key="5">
    <source>
        <dbReference type="EMBL" id="MFF4777613.1"/>
    </source>
</evidence>
<dbReference type="SMART" id="SM00345">
    <property type="entry name" value="HTH_GNTR"/>
    <property type="match status" value="1"/>
</dbReference>
<reference evidence="5 6" key="1">
    <citation type="submission" date="2024-10" db="EMBL/GenBank/DDBJ databases">
        <title>The Natural Products Discovery Center: Release of the First 8490 Sequenced Strains for Exploring Actinobacteria Biosynthetic Diversity.</title>
        <authorList>
            <person name="Kalkreuter E."/>
            <person name="Kautsar S.A."/>
            <person name="Yang D."/>
            <person name="Bader C.D."/>
            <person name="Teijaro C.N."/>
            <person name="Fluegel L."/>
            <person name="Davis C.M."/>
            <person name="Simpson J.R."/>
            <person name="Lauterbach L."/>
            <person name="Steele A.D."/>
            <person name="Gui C."/>
            <person name="Meng S."/>
            <person name="Li G."/>
            <person name="Viehrig K."/>
            <person name="Ye F."/>
            <person name="Su P."/>
            <person name="Kiefer A.F."/>
            <person name="Nichols A."/>
            <person name="Cepeda A.J."/>
            <person name="Yan W."/>
            <person name="Fan B."/>
            <person name="Jiang Y."/>
            <person name="Adhikari A."/>
            <person name="Zheng C.-J."/>
            <person name="Schuster L."/>
            <person name="Cowan T.M."/>
            <person name="Smanski M.J."/>
            <person name="Chevrette M.G."/>
            <person name="De Carvalho L.P.S."/>
            <person name="Shen B."/>
        </authorList>
    </citation>
    <scope>NUCLEOTIDE SEQUENCE [LARGE SCALE GENOMIC DNA]</scope>
    <source>
        <strain evidence="5 6">NPDC001281</strain>
    </source>
</reference>
<evidence type="ECO:0000256" key="3">
    <source>
        <dbReference type="ARBA" id="ARBA00023163"/>
    </source>
</evidence>
<comment type="caution">
    <text evidence="5">The sequence shown here is derived from an EMBL/GenBank/DDBJ whole genome shotgun (WGS) entry which is preliminary data.</text>
</comment>
<dbReference type="PANTHER" id="PTHR44846">
    <property type="entry name" value="MANNOSYL-D-GLYCERATE TRANSPORT/METABOLISM SYSTEM REPRESSOR MNGR-RELATED"/>
    <property type="match status" value="1"/>
</dbReference>
<evidence type="ECO:0000256" key="1">
    <source>
        <dbReference type="ARBA" id="ARBA00023015"/>
    </source>
</evidence>
<dbReference type="PANTHER" id="PTHR44846:SF17">
    <property type="entry name" value="GNTR-FAMILY TRANSCRIPTIONAL REGULATOR"/>
    <property type="match status" value="1"/>
</dbReference>
<evidence type="ECO:0000256" key="2">
    <source>
        <dbReference type="ARBA" id="ARBA00023125"/>
    </source>
</evidence>
<protein>
    <submittedName>
        <fullName evidence="5">GntR family transcriptional regulator</fullName>
    </submittedName>
</protein>
<sequence>MQIDRFDPTPIYRQVAAVIREQITSGQLQPLDPIPSESRMVSEHGIARDTARAAVALLREEGWVVTLPQRGSYVAPRKSWPAS</sequence>
<dbReference type="Proteomes" id="UP001602119">
    <property type="component" value="Unassembled WGS sequence"/>
</dbReference>
<dbReference type="PRINTS" id="PR00035">
    <property type="entry name" value="HTHGNTR"/>
</dbReference>
<dbReference type="RefSeq" id="WP_387346117.1">
    <property type="nucleotide sequence ID" value="NZ_JBIAXI010000024.1"/>
</dbReference>